<organism evidence="4 5">
    <name type="scientific">Marinifilum flexuosum</name>
    <dbReference type="NCBI Taxonomy" id="1117708"/>
    <lineage>
        <taxon>Bacteria</taxon>
        <taxon>Pseudomonadati</taxon>
        <taxon>Bacteroidota</taxon>
        <taxon>Bacteroidia</taxon>
        <taxon>Marinilabiliales</taxon>
        <taxon>Marinifilaceae</taxon>
    </lineage>
</organism>
<proteinExistence type="predicted"/>
<reference evidence="4 5" key="1">
    <citation type="submission" date="2018-09" db="EMBL/GenBank/DDBJ databases">
        <title>Genomic Encyclopedia of Archaeal and Bacterial Type Strains, Phase II (KMG-II): from individual species to whole genera.</title>
        <authorList>
            <person name="Goeker M."/>
        </authorList>
    </citation>
    <scope>NUCLEOTIDE SEQUENCE [LARGE SCALE GENOMIC DNA]</scope>
    <source>
        <strain evidence="4 5">DSM 21950</strain>
    </source>
</reference>
<dbReference type="OrthoDB" id="1115483at2"/>
<dbReference type="Proteomes" id="UP000284531">
    <property type="component" value="Unassembled WGS sequence"/>
</dbReference>
<dbReference type="RefSeq" id="WP_120239520.1">
    <property type="nucleotide sequence ID" value="NZ_RAPQ01000008.1"/>
</dbReference>
<keyword evidence="5" id="KW-1185">Reference proteome</keyword>
<protein>
    <submittedName>
        <fullName evidence="4">Uncharacterized protein with Ig-like fold DUF4469</fullName>
    </submittedName>
</protein>
<dbReference type="InterPro" id="IPR010992">
    <property type="entry name" value="IHF-like_DNA-bd_dom_sf"/>
</dbReference>
<dbReference type="Pfam" id="PF14734">
    <property type="entry name" value="DUF4469"/>
    <property type="match status" value="1"/>
</dbReference>
<sequence length="245" mass="27236">MEKKTKKSVNIELHDWALGDKKGERIARVVKTKSINTDDLVKLVIDRRTEFSASTLKASFELMKNMAIEQIMNGASVHFGLGHFQLNVNGIFNSDNAGWDKDKHNLSVKFSPAKEMKSALNNCEVNVLGKANSSITINTVTDLVTKQINKCLTPGGGVDVSGKRIKIAGDKKEVGMKLLNCDTYEEILIPRTAIMQNTLSCIKFVVPHDLQTGFYQLVIVSQYTSNGSYLKKPKTYTFPMVFEVA</sequence>
<keyword evidence="1" id="KW-0238">DNA-binding</keyword>
<comment type="caution">
    <text evidence="4">The sequence shown here is derived from an EMBL/GenBank/DDBJ whole genome shotgun (WGS) entry which is preliminary data.</text>
</comment>
<feature type="domain" description="DUF4469" evidence="2">
    <location>
        <begin position="137"/>
        <end position="235"/>
    </location>
</feature>
<dbReference type="EMBL" id="RAPQ01000008">
    <property type="protein sequence ID" value="RKE04776.1"/>
    <property type="molecule type" value="Genomic_DNA"/>
</dbReference>
<evidence type="ECO:0000313" key="4">
    <source>
        <dbReference type="EMBL" id="RKE04776.1"/>
    </source>
</evidence>
<dbReference type="Gene3D" id="2.70.50.70">
    <property type="match status" value="1"/>
</dbReference>
<gene>
    <name evidence="4" type="ORF">BXY64_1804</name>
</gene>
<dbReference type="CDD" id="cd12843">
    <property type="entry name" value="Bvu_2165_C_like"/>
    <property type="match status" value="1"/>
</dbReference>
<evidence type="ECO:0000259" key="2">
    <source>
        <dbReference type="Pfam" id="PF14734"/>
    </source>
</evidence>
<evidence type="ECO:0000313" key="5">
    <source>
        <dbReference type="Proteomes" id="UP000284531"/>
    </source>
</evidence>
<dbReference type="Pfam" id="PF14848">
    <property type="entry name" value="HU-DNA_bdg"/>
    <property type="match status" value="1"/>
</dbReference>
<accession>A0A419XAV2</accession>
<dbReference type="AlphaFoldDB" id="A0A419XAV2"/>
<feature type="domain" description="Bvu-2165-like IHF-HU-like DNA-binding" evidence="3">
    <location>
        <begin position="17"/>
        <end position="129"/>
    </location>
</feature>
<name>A0A419XAV2_9BACT</name>
<dbReference type="InterPro" id="IPR049893">
    <property type="entry name" value="Bvu_2165-like_IHF-HU-DNA_bdg"/>
</dbReference>
<dbReference type="GO" id="GO:0003677">
    <property type="term" value="F:DNA binding"/>
    <property type="evidence" value="ECO:0007669"/>
    <property type="project" value="UniProtKB-KW"/>
</dbReference>
<evidence type="ECO:0000259" key="3">
    <source>
        <dbReference type="Pfam" id="PF14848"/>
    </source>
</evidence>
<dbReference type="InterPro" id="IPR027824">
    <property type="entry name" value="DUF4469"/>
</dbReference>
<dbReference type="SUPFAM" id="SSF47729">
    <property type="entry name" value="IHF-like DNA-binding proteins"/>
    <property type="match status" value="1"/>
</dbReference>
<evidence type="ECO:0000256" key="1">
    <source>
        <dbReference type="ARBA" id="ARBA00023125"/>
    </source>
</evidence>
<dbReference type="CDD" id="cd13833">
    <property type="entry name" value="HU_IHF_like"/>
    <property type="match status" value="1"/>
</dbReference>